<evidence type="ECO:0000256" key="1">
    <source>
        <dbReference type="SAM" id="MobiDB-lite"/>
    </source>
</evidence>
<evidence type="ECO:0000313" key="3">
    <source>
        <dbReference type="Proteomes" id="UP001497444"/>
    </source>
</evidence>
<dbReference type="Proteomes" id="UP001497444">
    <property type="component" value="Chromosome 6"/>
</dbReference>
<dbReference type="EMBL" id="OZ020101">
    <property type="protein sequence ID" value="CAK9274684.1"/>
    <property type="molecule type" value="Genomic_DNA"/>
</dbReference>
<sequence>MEVRGLVLFFEHGLPKKNEGPSNGEAVGRLPFTPDTEESAPGLLGRGAFHEAVPGRLLEPLVTAFVGGLNSHGLKPGAHRQPVVEGQPGECSNFAGTRIVPHSGNDLGNRRVVQTQALDEGDDAGGWCFFLAFWYPLLEEYPKKGASPMLRVACHSQSPGSHGRPEMNPDSKIQ</sequence>
<feature type="compositionally biased region" description="Basic and acidic residues" evidence="1">
    <location>
        <begin position="163"/>
        <end position="174"/>
    </location>
</feature>
<keyword evidence="3" id="KW-1185">Reference proteome</keyword>
<name>A0ABP0X6F0_9BRYO</name>
<gene>
    <name evidence="2" type="ORF">CSSPJE1EN1_LOCUS20162</name>
</gene>
<organism evidence="2 3">
    <name type="scientific">Sphagnum jensenii</name>
    <dbReference type="NCBI Taxonomy" id="128206"/>
    <lineage>
        <taxon>Eukaryota</taxon>
        <taxon>Viridiplantae</taxon>
        <taxon>Streptophyta</taxon>
        <taxon>Embryophyta</taxon>
        <taxon>Bryophyta</taxon>
        <taxon>Sphagnophytina</taxon>
        <taxon>Sphagnopsida</taxon>
        <taxon>Sphagnales</taxon>
        <taxon>Sphagnaceae</taxon>
        <taxon>Sphagnum</taxon>
    </lineage>
</organism>
<protein>
    <submittedName>
        <fullName evidence="2">Uncharacterized protein</fullName>
    </submittedName>
</protein>
<reference evidence="2" key="1">
    <citation type="submission" date="2024-02" db="EMBL/GenBank/DDBJ databases">
        <authorList>
            <consortium name="ELIXIR-Norway"/>
            <consortium name="Elixir Norway"/>
        </authorList>
    </citation>
    <scope>NUCLEOTIDE SEQUENCE</scope>
</reference>
<feature type="region of interest" description="Disordered" evidence="1">
    <location>
        <begin position="154"/>
        <end position="174"/>
    </location>
</feature>
<proteinExistence type="predicted"/>
<accession>A0ABP0X6F0</accession>
<evidence type="ECO:0000313" key="2">
    <source>
        <dbReference type="EMBL" id="CAK9274684.1"/>
    </source>
</evidence>